<name>F4KUJ0_HALH1</name>
<dbReference type="OrthoDB" id="1164785at2"/>
<reference key="2">
    <citation type="submission" date="2011-04" db="EMBL/GenBank/DDBJ databases">
        <title>Complete sequence of chromosome of Haliscomenobacter hydrossis DSM 1100.</title>
        <authorList>
            <consortium name="US DOE Joint Genome Institute (JGI-PGF)"/>
            <person name="Lucas S."/>
            <person name="Han J."/>
            <person name="Lapidus A."/>
            <person name="Bruce D."/>
            <person name="Goodwin L."/>
            <person name="Pitluck S."/>
            <person name="Peters L."/>
            <person name="Kyrpides N."/>
            <person name="Mavromatis K."/>
            <person name="Ivanova N."/>
            <person name="Ovchinnikova G."/>
            <person name="Pagani I."/>
            <person name="Daligault H."/>
            <person name="Detter J.C."/>
            <person name="Han C."/>
            <person name="Land M."/>
            <person name="Hauser L."/>
            <person name="Markowitz V."/>
            <person name="Cheng J.-F."/>
            <person name="Hugenholtz P."/>
            <person name="Woyke T."/>
            <person name="Wu D."/>
            <person name="Verbarg S."/>
            <person name="Frueling A."/>
            <person name="Brambilla E."/>
            <person name="Klenk H.-P."/>
            <person name="Eisen J.A."/>
        </authorList>
    </citation>
    <scope>NUCLEOTIDE SEQUENCE</scope>
    <source>
        <strain>DSM 1100</strain>
    </source>
</reference>
<evidence type="ECO:0000313" key="3">
    <source>
        <dbReference type="Proteomes" id="UP000008461"/>
    </source>
</evidence>
<organism evidence="2 3">
    <name type="scientific">Haliscomenobacter hydrossis (strain ATCC 27775 / DSM 1100 / LMG 10767 / O)</name>
    <dbReference type="NCBI Taxonomy" id="760192"/>
    <lineage>
        <taxon>Bacteria</taxon>
        <taxon>Pseudomonadati</taxon>
        <taxon>Bacteroidota</taxon>
        <taxon>Saprospiria</taxon>
        <taxon>Saprospirales</taxon>
        <taxon>Haliscomenobacteraceae</taxon>
        <taxon>Haliscomenobacter</taxon>
    </lineage>
</organism>
<dbReference type="STRING" id="760192.Halhy_4587"/>
<dbReference type="Pfam" id="PF12770">
    <property type="entry name" value="CHAT"/>
    <property type="match status" value="1"/>
</dbReference>
<evidence type="ECO:0000259" key="1">
    <source>
        <dbReference type="Pfam" id="PF12770"/>
    </source>
</evidence>
<dbReference type="RefSeq" id="WP_013766964.1">
    <property type="nucleotide sequence ID" value="NC_015510.1"/>
</dbReference>
<dbReference type="Proteomes" id="UP000008461">
    <property type="component" value="Chromosome"/>
</dbReference>
<keyword evidence="3" id="KW-1185">Reference proteome</keyword>
<dbReference type="AlphaFoldDB" id="F4KUJ0"/>
<dbReference type="KEGG" id="hhy:Halhy_4587"/>
<dbReference type="eggNOG" id="COG4995">
    <property type="taxonomic scope" value="Bacteria"/>
</dbReference>
<sequence length="629" mass="71787">MPNVIFLAFADENLDSLPALEEEYNRLRELLSPLDAREYIKLVPYGKTSQEQFFNTLNQYTGQLSILHFSGHASGEHIALSDGAGFTAGLATLLSQEPQFKLLVLNGCATRGHVTQMLAAGVPAVIATSAPVGDQQASYFSVAFYRALVNKKTILEAFTFARAELESRFKQSQPLEVRGLGFLDSEDPSDTLLWGLYTATDDPWDALHWRLPYYRDSGLSELLKQDIQQRVTNNQYIVRVLDRMCQVNKDITANYLVKYIDGQAHPVDPSNYLDAVIQNFPWVIGAQIVLLRQKLLARRDRLEQLLSTYFCSSQLLYFILLADCWEQKTRKHWTFEVSPSFAELPRSAAELKHTNFCGRLLALYQWMSQTDLPQGVSFFAPELAEYCVHLADPDHRLFKACQDLQQLYEQHAAGNKFSDWATVCERAEKALTYVLSEMAFLAAYHFLTVRNIFLENAHTKPLEYDLEMGKLNTLAASSLGIYQDASYRRKSNYTNSKSIVLTPSERDLQFALPLTPFLIDANTFLGEPLPYLFLFAYVEDDRYYYYSVNHDFYTAIEGGKGFDLIHTGLSKEDFMEGNNDSSMEEEDNWMDDDFLIADSSTLAAKTRIFTLLEEQHVRFRSDFTPYSKP</sequence>
<gene>
    <name evidence="2" type="ordered locus">Halhy_4587</name>
</gene>
<evidence type="ECO:0000313" key="2">
    <source>
        <dbReference type="EMBL" id="AEE52426.1"/>
    </source>
</evidence>
<protein>
    <recommendedName>
        <fullName evidence="1">CHAT domain-containing protein</fullName>
    </recommendedName>
</protein>
<reference evidence="2 3" key="1">
    <citation type="journal article" date="2011" name="Stand. Genomic Sci.">
        <title>Complete genome sequence of Haliscomenobacter hydrossis type strain (O).</title>
        <authorList>
            <consortium name="US DOE Joint Genome Institute (JGI-PGF)"/>
            <person name="Daligault H."/>
            <person name="Lapidus A."/>
            <person name="Zeytun A."/>
            <person name="Nolan M."/>
            <person name="Lucas S."/>
            <person name="Del Rio T.G."/>
            <person name="Tice H."/>
            <person name="Cheng J.F."/>
            <person name="Tapia R."/>
            <person name="Han C."/>
            <person name="Goodwin L."/>
            <person name="Pitluck S."/>
            <person name="Liolios K."/>
            <person name="Pagani I."/>
            <person name="Ivanova N."/>
            <person name="Huntemann M."/>
            <person name="Mavromatis K."/>
            <person name="Mikhailova N."/>
            <person name="Pati A."/>
            <person name="Chen A."/>
            <person name="Palaniappan K."/>
            <person name="Land M."/>
            <person name="Hauser L."/>
            <person name="Brambilla E.M."/>
            <person name="Rohde M."/>
            <person name="Verbarg S."/>
            <person name="Goker M."/>
            <person name="Bristow J."/>
            <person name="Eisen J.A."/>
            <person name="Markowitz V."/>
            <person name="Hugenholtz P."/>
            <person name="Kyrpides N.C."/>
            <person name="Klenk H.P."/>
            <person name="Woyke T."/>
        </authorList>
    </citation>
    <scope>NUCLEOTIDE SEQUENCE [LARGE SCALE GENOMIC DNA]</scope>
    <source>
        <strain evidence="3">ATCC 27775 / DSM 1100 / LMG 10767 / O</strain>
    </source>
</reference>
<proteinExistence type="predicted"/>
<dbReference type="InterPro" id="IPR024983">
    <property type="entry name" value="CHAT_dom"/>
</dbReference>
<accession>F4KUJ0</accession>
<dbReference type="EMBL" id="CP002691">
    <property type="protein sequence ID" value="AEE52426.1"/>
    <property type="molecule type" value="Genomic_DNA"/>
</dbReference>
<feature type="domain" description="CHAT" evidence="1">
    <location>
        <begin position="14"/>
        <end position="167"/>
    </location>
</feature>
<dbReference type="HOGENOM" id="CLU_445409_0_0_10"/>